<keyword evidence="1" id="KW-1133">Transmembrane helix</keyword>
<evidence type="ECO:0000256" key="1">
    <source>
        <dbReference type="SAM" id="Phobius"/>
    </source>
</evidence>
<protein>
    <submittedName>
        <fullName evidence="2">Putative secreted protein</fullName>
    </submittedName>
</protein>
<keyword evidence="1" id="KW-0812">Transmembrane</keyword>
<evidence type="ECO:0000313" key="2">
    <source>
        <dbReference type="EMBL" id="NOV42619.1"/>
    </source>
</evidence>
<name>A0A6M2D960_RHIMP</name>
<accession>A0A6M2D960</accession>
<reference evidence="2" key="1">
    <citation type="submission" date="2019-09" db="EMBL/GenBank/DDBJ databases">
        <title>Organ-specific transcriptomic study of the physiology of the cattle tick, Rhipicephalus microplus.</title>
        <authorList>
            <person name="Tirloni L."/>
            <person name="Braz G."/>
            <person name="Gandara A.C.P."/>
            <person name="Sabadin G.A."/>
            <person name="da Silva R.M."/>
            <person name="Guizzo M.G."/>
            <person name="Machado J.A."/>
            <person name="Costa E.P."/>
            <person name="Gomes H.F."/>
            <person name="Moraes J."/>
            <person name="Mota M.B.S."/>
            <person name="Mesquita R.D."/>
            <person name="Alvarenga P.H."/>
            <person name="Alves F."/>
            <person name="Seixas A."/>
            <person name="da Fonseca R.N."/>
            <person name="Fogaca A."/>
            <person name="Logullo C."/>
            <person name="Tanaka A."/>
            <person name="Daffre S."/>
            <person name="Termignoni C."/>
            <person name="Vaz I.S.Jr."/>
            <person name="Oliveira P.L."/>
            <person name="Ribeiro J.M."/>
        </authorList>
    </citation>
    <scope>NUCLEOTIDE SEQUENCE</scope>
    <source>
        <strain evidence="2">Porto Alegre</strain>
    </source>
</reference>
<proteinExistence type="predicted"/>
<feature type="transmembrane region" description="Helical" evidence="1">
    <location>
        <begin position="6"/>
        <end position="24"/>
    </location>
</feature>
<organism evidence="2">
    <name type="scientific">Rhipicephalus microplus</name>
    <name type="common">Cattle tick</name>
    <name type="synonym">Boophilus microplus</name>
    <dbReference type="NCBI Taxonomy" id="6941"/>
    <lineage>
        <taxon>Eukaryota</taxon>
        <taxon>Metazoa</taxon>
        <taxon>Ecdysozoa</taxon>
        <taxon>Arthropoda</taxon>
        <taxon>Chelicerata</taxon>
        <taxon>Arachnida</taxon>
        <taxon>Acari</taxon>
        <taxon>Parasitiformes</taxon>
        <taxon>Ixodida</taxon>
        <taxon>Ixodoidea</taxon>
        <taxon>Ixodidae</taxon>
        <taxon>Rhipicephalinae</taxon>
        <taxon>Rhipicephalus</taxon>
        <taxon>Boophilus</taxon>
    </lineage>
</organism>
<sequence>MCSLESLVVLVLTVPVHVVGRLALWTQLMLDVFHGRLHTLHFLVQHAHSLRHDTLRLASSFSMRFVGPNGSFQSRLHVGHSLLQGRFELVELPSNLFVLLGILFDDSERLFESFLGFSDGGPQLFLGV</sequence>
<dbReference type="AlphaFoldDB" id="A0A6M2D960"/>
<keyword evidence="1" id="KW-0472">Membrane</keyword>
<dbReference type="EMBL" id="GHWJ01009882">
    <property type="protein sequence ID" value="NOV42619.1"/>
    <property type="molecule type" value="Transcribed_RNA"/>
</dbReference>